<gene>
    <name evidence="4" type="ORF">BSZ36_07920</name>
</gene>
<keyword evidence="3" id="KW-1133">Transmembrane helix</keyword>
<feature type="compositionally biased region" description="Gly residues" evidence="2">
    <location>
        <begin position="1026"/>
        <end position="1039"/>
    </location>
</feature>
<feature type="compositionally biased region" description="Basic and acidic residues" evidence="2">
    <location>
        <begin position="1083"/>
        <end position="1102"/>
    </location>
</feature>
<dbReference type="InParanoid" id="A0A259TYQ4"/>
<evidence type="ECO:0008006" key="6">
    <source>
        <dbReference type="Google" id="ProtNLM"/>
    </source>
</evidence>
<proteinExistence type="predicted"/>
<evidence type="ECO:0000256" key="3">
    <source>
        <dbReference type="SAM" id="Phobius"/>
    </source>
</evidence>
<feature type="coiled-coil region" evidence="1">
    <location>
        <begin position="513"/>
        <end position="589"/>
    </location>
</feature>
<feature type="compositionally biased region" description="Basic and acidic residues" evidence="2">
    <location>
        <begin position="689"/>
        <end position="707"/>
    </location>
</feature>
<keyword evidence="3" id="KW-0812">Transmembrane</keyword>
<keyword evidence="1" id="KW-0175">Coiled coil</keyword>
<dbReference type="AlphaFoldDB" id="A0A259TYQ4"/>
<feature type="region of interest" description="Disordered" evidence="2">
    <location>
        <begin position="689"/>
        <end position="830"/>
    </location>
</feature>
<feature type="transmembrane region" description="Helical" evidence="3">
    <location>
        <begin position="30"/>
        <end position="54"/>
    </location>
</feature>
<evidence type="ECO:0000313" key="4">
    <source>
        <dbReference type="EMBL" id="OZC02905.1"/>
    </source>
</evidence>
<feature type="compositionally biased region" description="Basic and acidic residues" evidence="2">
    <location>
        <begin position="718"/>
        <end position="759"/>
    </location>
</feature>
<name>A0A259TYQ4_9BACT</name>
<evidence type="ECO:0000313" key="5">
    <source>
        <dbReference type="Proteomes" id="UP000216446"/>
    </source>
</evidence>
<evidence type="ECO:0000256" key="1">
    <source>
        <dbReference type="SAM" id="Coils"/>
    </source>
</evidence>
<dbReference type="Proteomes" id="UP000216446">
    <property type="component" value="Unassembled WGS sequence"/>
</dbReference>
<evidence type="ECO:0000256" key="2">
    <source>
        <dbReference type="SAM" id="MobiDB-lite"/>
    </source>
</evidence>
<dbReference type="RefSeq" id="WP_094547631.1">
    <property type="nucleotide sequence ID" value="NZ_MQWB01000001.1"/>
</dbReference>
<keyword evidence="5" id="KW-1185">Reference proteome</keyword>
<comment type="caution">
    <text evidence="4">The sequence shown here is derived from an EMBL/GenBank/DDBJ whole genome shotgun (WGS) entry which is preliminary data.</text>
</comment>
<protein>
    <recommendedName>
        <fullName evidence="6">DUF4175 domain-containing protein</fullName>
    </recommendedName>
</protein>
<feature type="transmembrane region" description="Helical" evidence="3">
    <location>
        <begin position="60"/>
        <end position="82"/>
    </location>
</feature>
<feature type="region of interest" description="Disordered" evidence="2">
    <location>
        <begin position="1024"/>
        <end position="1135"/>
    </location>
</feature>
<accession>A0A259TYQ4</accession>
<feature type="compositionally biased region" description="Low complexity" evidence="2">
    <location>
        <begin position="966"/>
        <end position="991"/>
    </location>
</feature>
<reference evidence="4 5" key="1">
    <citation type="submission" date="2016-11" db="EMBL/GenBank/DDBJ databases">
        <title>Study of marine rhodopsin-containing bacteria.</title>
        <authorList>
            <person name="Yoshizawa S."/>
            <person name="Kumagai Y."/>
            <person name="Kogure K."/>
        </authorList>
    </citation>
    <scope>NUCLEOTIDE SEQUENCE [LARGE SCALE GENOMIC DNA]</scope>
    <source>
        <strain evidence="4 5">SG-29</strain>
    </source>
</reference>
<feature type="compositionally biased region" description="Polar residues" evidence="2">
    <location>
        <begin position="1068"/>
        <end position="1079"/>
    </location>
</feature>
<feature type="compositionally biased region" description="Low complexity" evidence="2">
    <location>
        <begin position="820"/>
        <end position="830"/>
    </location>
</feature>
<keyword evidence="3" id="KW-0472">Membrane</keyword>
<sequence>MPTLPPTPDVRQRLRTARLRWTASEVIRGVLLVGAGVGLAFLVGVGAEGALWMGVGLRTALFWLLAALALGLVGAFVLPPVLRGLGLLPGMDDSTVAHRADRFREGAGDRLLALRDLQASGARGESPLQAAAVAALGREVEDVPVEHAEDRRGLWRSARWALAPALGFVLALLLIPGPFEAAAERLLSPGEAFYPPASFSLSLQPGDVEIVRGESVEITARPAGKDWPLDATLEVRREGETVTDDTRLLLGDDGLWRHTVEDVRQSAQYRVRALGVVTDWASIRVVARPLVRGLNVVLLPPGYSGRPARALPEGVGDVSGLAGSTVRLTVGLAGERAARGEVRIRWDDSTASRVPLAIGAEGATARFPLRRGGHYSLHLETASGVANTNPARYSLGVLGDGAPQITLVDGASGALDARGRRLEFRVSDDFGFSGGSLIWRVIRGDARGPLRRAALPVRTRPLGQDVGVTFRPTNVGPGDVVEFFGEVVDNGPRRQRARTPVVTLRFPSLAQRIDELEAQRDSTRDDLQELRDNAKEASERFERFRDDLRRNPNPDWEDQRQIEELRRQQEDLGRQSDALQQRMEKLQRDMQDSGLADPETMRKLEQMRQVMQELDSPELRDALKRLQEAMEKLDMREMMEQAEQAEFNEEEFRQRLDRAMELLERFETAVDLKEAAQLAEDLAEREAEIQAKTEALENASKERRDGTQAESPEASGDMPKENTAAEREQVAQEQERAAESAEALEKQMEELRERMEEMRGQQGEQPMQDAQQEMQKNGGLPEQMQENAEKVRQNQTQEAQQQQQEMRRQLRKMAQKMRESSSQMQGQQQQIDTARLRAALEDVLTLSAEQERLAGETAATPGRSPALRPLARRQAELRTGLQHVADSLQSIGRTVPQLGSKIRSTTTSALREMGGAVEEFAEQRSGPAAARQRTAMTSLNELAVMLADVLSQLQNQQQQGGGQGQGTPQQMQQMGQQQQQLNQQIQQMLNQSAGERLSRDDQQRMRQLAEQQEAIRRQLKQMLEGASGGGGNEDGGPGGLSEQAKSQLRRIEEQMGEAAEQLRRGNPDPSTLPRQQNILQKLLEAERSANEQGREEKREAETARTTPPPASGGTPPRDRPEDRVRRDLIRALESGFSPDYQDLIKSYFGRIQGRASN</sequence>
<feature type="compositionally biased region" description="Low complexity" evidence="2">
    <location>
        <begin position="793"/>
        <end position="804"/>
    </location>
</feature>
<dbReference type="EMBL" id="MQWB01000001">
    <property type="protein sequence ID" value="OZC02905.1"/>
    <property type="molecule type" value="Genomic_DNA"/>
</dbReference>
<dbReference type="OrthoDB" id="9812498at2"/>
<feature type="compositionally biased region" description="Basic and acidic residues" evidence="2">
    <location>
        <begin position="1116"/>
        <end position="1130"/>
    </location>
</feature>
<feature type="region of interest" description="Disordered" evidence="2">
    <location>
        <begin position="955"/>
        <end position="1010"/>
    </location>
</feature>
<organism evidence="4 5">
    <name type="scientific">Rubricoccus marinus</name>
    <dbReference type="NCBI Taxonomy" id="716817"/>
    <lineage>
        <taxon>Bacteria</taxon>
        <taxon>Pseudomonadati</taxon>
        <taxon>Rhodothermota</taxon>
        <taxon>Rhodothermia</taxon>
        <taxon>Rhodothermales</taxon>
        <taxon>Rubricoccaceae</taxon>
        <taxon>Rubricoccus</taxon>
    </lineage>
</organism>